<dbReference type="PROSITE" id="PS00028">
    <property type="entry name" value="ZINC_FINGER_C2H2_1"/>
    <property type="match status" value="7"/>
</dbReference>
<dbReference type="InterPro" id="IPR036236">
    <property type="entry name" value="Znf_C2H2_sf"/>
</dbReference>
<comment type="caution">
    <text evidence="7">The sequence shown here is derived from an EMBL/GenBank/DDBJ whole genome shotgun (WGS) entry which is preliminary data.</text>
</comment>
<keyword evidence="1" id="KW-0479">Metal-binding</keyword>
<accession>A0AAN8SF82</accession>
<evidence type="ECO:0000313" key="8">
    <source>
        <dbReference type="Proteomes" id="UP001372834"/>
    </source>
</evidence>
<feature type="domain" description="C2H2-type" evidence="6">
    <location>
        <begin position="134"/>
        <end position="161"/>
    </location>
</feature>
<feature type="domain" description="C2H2-type" evidence="6">
    <location>
        <begin position="367"/>
        <end position="394"/>
    </location>
</feature>
<feature type="domain" description="C2H2-type" evidence="6">
    <location>
        <begin position="163"/>
        <end position="190"/>
    </location>
</feature>
<dbReference type="GO" id="GO:0008270">
    <property type="term" value="F:zinc ion binding"/>
    <property type="evidence" value="ECO:0007669"/>
    <property type="project" value="UniProtKB-KW"/>
</dbReference>
<dbReference type="PROSITE" id="PS50157">
    <property type="entry name" value="ZINC_FINGER_C2H2_2"/>
    <property type="match status" value="7"/>
</dbReference>
<sequence length="438" mass="51212">MDLAQKVYMKIEKILTRLKALNIVQTFELKINFCHIEESMKVNLKEIDAVLKKCLKKIVTKPRRAEIRNVINELIRRKNLSGPFTGDEVPEAKSIKESRREMRHILLNVKLKTDSSRSIHRNIPLGSYHKLKKFVCNICGENFSDILQWRIHKRVHETDDEFFICHHCLSTFTSSNELNFHICSHNESASQIEHSRNKRTSPLPSHSKSAELKLDASKNFETKQSSSPKQFKTKKILKEMHTTYVNNSQEQFVCTCGKTFKILKSLRKHESVKHSKSNITYNCTFCSKIFREKGKLNRHMLSHRNNQYQCPQCSKQFARTDTLNRHIKAAHDEKQQFSCSFCKKAFSFKHNRDVHEENIHKNWNVCLQCDQCGQKFKNKLTLKSHMELHSGNRITCSICSKPFTRKAHYKKHLKSKHFGISPYQTLLDSVVSTQELPP</sequence>
<feature type="domain" description="C2H2-type" evidence="6">
    <location>
        <begin position="281"/>
        <end position="308"/>
    </location>
</feature>
<dbReference type="Gene3D" id="3.30.160.60">
    <property type="entry name" value="Classic Zinc Finger"/>
    <property type="match status" value="4"/>
</dbReference>
<dbReference type="Pfam" id="PF00096">
    <property type="entry name" value="zf-C2H2"/>
    <property type="match status" value="4"/>
</dbReference>
<dbReference type="AlphaFoldDB" id="A0AAN8SF82"/>
<dbReference type="InterPro" id="IPR013087">
    <property type="entry name" value="Znf_C2H2_type"/>
</dbReference>
<dbReference type="Proteomes" id="UP001372834">
    <property type="component" value="Unassembled WGS sequence"/>
</dbReference>
<gene>
    <name evidence="7" type="ORF">RUM43_001741</name>
</gene>
<feature type="domain" description="C2H2-type" evidence="6">
    <location>
        <begin position="337"/>
        <end position="360"/>
    </location>
</feature>
<feature type="domain" description="C2H2-type" evidence="6">
    <location>
        <begin position="394"/>
        <end position="422"/>
    </location>
</feature>
<evidence type="ECO:0000256" key="5">
    <source>
        <dbReference type="PROSITE-ProRule" id="PRU00042"/>
    </source>
</evidence>
<name>A0AAN8SF82_POLSC</name>
<keyword evidence="2" id="KW-0677">Repeat</keyword>
<evidence type="ECO:0000256" key="4">
    <source>
        <dbReference type="ARBA" id="ARBA00022833"/>
    </source>
</evidence>
<keyword evidence="3 5" id="KW-0863">Zinc-finger</keyword>
<dbReference type="PANTHER" id="PTHR24379">
    <property type="entry name" value="KRAB AND ZINC FINGER DOMAIN-CONTAINING"/>
    <property type="match status" value="1"/>
</dbReference>
<dbReference type="SMART" id="SM00355">
    <property type="entry name" value="ZnF_C2H2"/>
    <property type="match status" value="8"/>
</dbReference>
<evidence type="ECO:0000256" key="3">
    <source>
        <dbReference type="ARBA" id="ARBA00022771"/>
    </source>
</evidence>
<evidence type="ECO:0000256" key="2">
    <source>
        <dbReference type="ARBA" id="ARBA00022737"/>
    </source>
</evidence>
<protein>
    <recommendedName>
        <fullName evidence="6">C2H2-type domain-containing protein</fullName>
    </recommendedName>
</protein>
<organism evidence="7 8">
    <name type="scientific">Polyplax serrata</name>
    <name type="common">Common mouse louse</name>
    <dbReference type="NCBI Taxonomy" id="468196"/>
    <lineage>
        <taxon>Eukaryota</taxon>
        <taxon>Metazoa</taxon>
        <taxon>Ecdysozoa</taxon>
        <taxon>Arthropoda</taxon>
        <taxon>Hexapoda</taxon>
        <taxon>Insecta</taxon>
        <taxon>Pterygota</taxon>
        <taxon>Neoptera</taxon>
        <taxon>Paraneoptera</taxon>
        <taxon>Psocodea</taxon>
        <taxon>Troctomorpha</taxon>
        <taxon>Phthiraptera</taxon>
        <taxon>Anoplura</taxon>
        <taxon>Polyplacidae</taxon>
        <taxon>Polyplax</taxon>
    </lineage>
</organism>
<evidence type="ECO:0000259" key="6">
    <source>
        <dbReference type="PROSITE" id="PS50157"/>
    </source>
</evidence>
<keyword evidence="4" id="KW-0862">Zinc</keyword>
<dbReference type="PANTHER" id="PTHR24379:SF121">
    <property type="entry name" value="C2H2-TYPE DOMAIN-CONTAINING PROTEIN"/>
    <property type="match status" value="1"/>
</dbReference>
<reference evidence="7 8" key="1">
    <citation type="submission" date="2023-10" db="EMBL/GenBank/DDBJ databases">
        <title>Genomes of two closely related lineages of the louse Polyplax serrata with different host specificities.</title>
        <authorList>
            <person name="Martinu J."/>
            <person name="Tarabai H."/>
            <person name="Stefka J."/>
            <person name="Hypsa V."/>
        </authorList>
    </citation>
    <scope>NUCLEOTIDE SEQUENCE [LARGE SCALE GENOMIC DNA]</scope>
    <source>
        <strain evidence="7">HR10_N</strain>
    </source>
</reference>
<feature type="domain" description="C2H2-type" evidence="6">
    <location>
        <begin position="308"/>
        <end position="336"/>
    </location>
</feature>
<dbReference type="SUPFAM" id="SSF57667">
    <property type="entry name" value="beta-beta-alpha zinc fingers"/>
    <property type="match status" value="4"/>
</dbReference>
<dbReference type="EMBL" id="JAWJWE010000001">
    <property type="protein sequence ID" value="KAK6645464.1"/>
    <property type="molecule type" value="Genomic_DNA"/>
</dbReference>
<evidence type="ECO:0000256" key="1">
    <source>
        <dbReference type="ARBA" id="ARBA00022723"/>
    </source>
</evidence>
<evidence type="ECO:0000313" key="7">
    <source>
        <dbReference type="EMBL" id="KAK6645464.1"/>
    </source>
</evidence>
<proteinExistence type="predicted"/>
<dbReference type="Pfam" id="PF13894">
    <property type="entry name" value="zf-C2H2_4"/>
    <property type="match status" value="1"/>
</dbReference>